<reference evidence="5 6" key="1">
    <citation type="submission" date="2016-11" db="EMBL/GenBank/DDBJ databases">
        <authorList>
            <person name="Jaros S."/>
            <person name="Januszkiewicz K."/>
            <person name="Wedrychowicz H."/>
        </authorList>
    </citation>
    <scope>NUCLEOTIDE SEQUENCE [LARGE SCALE GENOMIC DNA]</scope>
    <source>
        <strain evidence="5 6">CECT 7868</strain>
    </source>
</reference>
<keyword evidence="3 4" id="KW-0862">Zinc</keyword>
<keyword evidence="6" id="KW-1185">Reference proteome</keyword>
<evidence type="ECO:0000313" key="6">
    <source>
        <dbReference type="Proteomes" id="UP000184608"/>
    </source>
</evidence>
<dbReference type="NCBIfam" id="TIGR00100">
    <property type="entry name" value="hypA"/>
    <property type="match status" value="1"/>
</dbReference>
<dbReference type="GO" id="GO:0016151">
    <property type="term" value="F:nickel cation binding"/>
    <property type="evidence" value="ECO:0007669"/>
    <property type="project" value="UniProtKB-UniRule"/>
</dbReference>
<dbReference type="PANTHER" id="PTHR34535">
    <property type="entry name" value="HYDROGENASE MATURATION FACTOR HYPA"/>
    <property type="match status" value="1"/>
</dbReference>
<dbReference type="FunFam" id="3.30.2320.80:FF:000001">
    <property type="entry name" value="Hydrogenase maturation factor HypA"/>
    <property type="match status" value="1"/>
</dbReference>
<sequence length="113" mass="12730">MHELSISLRTVDIVVEQAKKHHFRKVTAMTLGIGSLSCIEPEALRVGIEFASRETIAESARVQLDMIPATAWCHQCQKKTEIHSYLSSCPYCNSEQLRIETGEELKIKSIEAE</sequence>
<feature type="binding site" evidence="4">
    <location>
        <position position="2"/>
    </location>
    <ligand>
        <name>Ni(2+)</name>
        <dbReference type="ChEBI" id="CHEBI:49786"/>
    </ligand>
</feature>
<accession>A0A1M5YNA7</accession>
<evidence type="ECO:0000256" key="3">
    <source>
        <dbReference type="ARBA" id="ARBA00022833"/>
    </source>
</evidence>
<dbReference type="HAMAP" id="MF_00213">
    <property type="entry name" value="HypA_HybF"/>
    <property type="match status" value="1"/>
</dbReference>
<dbReference type="NCBIfam" id="NF009046">
    <property type="entry name" value="PRK12380.1"/>
    <property type="match status" value="1"/>
</dbReference>
<dbReference type="EMBL" id="FQXZ01000015">
    <property type="protein sequence ID" value="SHI13314.1"/>
    <property type="molecule type" value="Genomic_DNA"/>
</dbReference>
<evidence type="ECO:0000256" key="2">
    <source>
        <dbReference type="ARBA" id="ARBA00022723"/>
    </source>
</evidence>
<comment type="function">
    <text evidence="4">Involved in the maturation of [NiFe] hydrogenases. Required for nickel insertion into the metal center of the hydrogenase.</text>
</comment>
<keyword evidence="1 4" id="KW-0533">Nickel</keyword>
<name>A0A1M5YNA7_9VIBR</name>
<dbReference type="GO" id="GO:0016530">
    <property type="term" value="F:metallochaperone activity"/>
    <property type="evidence" value="ECO:0007669"/>
    <property type="project" value="UniProtKB-ARBA"/>
</dbReference>
<comment type="similarity">
    <text evidence="4">Belongs to the HypA/HybF family.</text>
</comment>
<dbReference type="GO" id="GO:0051604">
    <property type="term" value="P:protein maturation"/>
    <property type="evidence" value="ECO:0007669"/>
    <property type="project" value="InterPro"/>
</dbReference>
<organism evidence="5 6">
    <name type="scientific">Vibrio aerogenes CECT 7868</name>
    <dbReference type="NCBI Taxonomy" id="1216006"/>
    <lineage>
        <taxon>Bacteria</taxon>
        <taxon>Pseudomonadati</taxon>
        <taxon>Pseudomonadota</taxon>
        <taxon>Gammaproteobacteria</taxon>
        <taxon>Vibrionales</taxon>
        <taxon>Vibrionaceae</taxon>
        <taxon>Vibrio</taxon>
    </lineage>
</organism>
<dbReference type="PIRSF" id="PIRSF004761">
    <property type="entry name" value="Hydrgn_mat_HypA"/>
    <property type="match status" value="1"/>
</dbReference>
<dbReference type="Pfam" id="PF01155">
    <property type="entry name" value="HypA"/>
    <property type="match status" value="1"/>
</dbReference>
<dbReference type="PANTHER" id="PTHR34535:SF3">
    <property type="entry name" value="HYDROGENASE MATURATION FACTOR HYPA"/>
    <property type="match status" value="1"/>
</dbReference>
<dbReference type="OrthoDB" id="288014at2"/>
<evidence type="ECO:0000256" key="1">
    <source>
        <dbReference type="ARBA" id="ARBA00022596"/>
    </source>
</evidence>
<feature type="binding site" evidence="4">
    <location>
        <position position="92"/>
    </location>
    <ligand>
        <name>Zn(2+)</name>
        <dbReference type="ChEBI" id="CHEBI:29105"/>
    </ligand>
</feature>
<dbReference type="Proteomes" id="UP000184608">
    <property type="component" value="Unassembled WGS sequence"/>
</dbReference>
<dbReference type="AlphaFoldDB" id="A0A1M5YNA7"/>
<feature type="binding site" evidence="4">
    <location>
        <position position="73"/>
    </location>
    <ligand>
        <name>Zn(2+)</name>
        <dbReference type="ChEBI" id="CHEBI:29105"/>
    </ligand>
</feature>
<proteinExistence type="inferred from homology"/>
<dbReference type="GO" id="GO:0008270">
    <property type="term" value="F:zinc ion binding"/>
    <property type="evidence" value="ECO:0007669"/>
    <property type="project" value="UniProtKB-UniRule"/>
</dbReference>
<evidence type="ECO:0000256" key="4">
    <source>
        <dbReference type="HAMAP-Rule" id="MF_00213"/>
    </source>
</evidence>
<dbReference type="RefSeq" id="WP_073603555.1">
    <property type="nucleotide sequence ID" value="NZ_FQXZ01000015.1"/>
</dbReference>
<feature type="binding site" evidence="4">
    <location>
        <position position="76"/>
    </location>
    <ligand>
        <name>Zn(2+)</name>
        <dbReference type="ChEBI" id="CHEBI:29105"/>
    </ligand>
</feature>
<dbReference type="InterPro" id="IPR000688">
    <property type="entry name" value="HypA/HybF"/>
</dbReference>
<keyword evidence="2 4" id="KW-0479">Metal-binding</keyword>
<dbReference type="STRING" id="1216006.VA7868_01876"/>
<feature type="binding site" evidence="4">
    <location>
        <position position="89"/>
    </location>
    <ligand>
        <name>Zn(2+)</name>
        <dbReference type="ChEBI" id="CHEBI:29105"/>
    </ligand>
</feature>
<evidence type="ECO:0000313" key="5">
    <source>
        <dbReference type="EMBL" id="SHI13314.1"/>
    </source>
</evidence>
<protein>
    <recommendedName>
        <fullName evidence="4">Hydrogenase maturation factor HypA</fullName>
    </recommendedName>
</protein>
<gene>
    <name evidence="4" type="primary">hypA</name>
    <name evidence="5" type="ORF">VA7868_01876</name>
</gene>
<dbReference type="Gene3D" id="3.30.2320.80">
    <property type="match status" value="1"/>
</dbReference>